<keyword evidence="4 11" id="KW-0436">Ligase</keyword>
<dbReference type="PIRSF" id="PIRSF000484">
    <property type="entry name" value="NAPRT"/>
    <property type="match status" value="1"/>
</dbReference>
<dbReference type="Pfam" id="PF01729">
    <property type="entry name" value="QRPTase_C"/>
    <property type="match status" value="1"/>
</dbReference>
<dbReference type="SUPFAM" id="SSF51690">
    <property type="entry name" value="Nicotinate/Quinolinate PRTase C-terminal domain-like"/>
    <property type="match status" value="1"/>
</dbReference>
<evidence type="ECO:0000256" key="2">
    <source>
        <dbReference type="ARBA" id="ARBA00013236"/>
    </source>
</evidence>
<dbReference type="EMBL" id="RXIH01000020">
    <property type="protein sequence ID" value="RZN56630.1"/>
    <property type="molecule type" value="Genomic_DNA"/>
</dbReference>
<evidence type="ECO:0000259" key="8">
    <source>
        <dbReference type="Pfam" id="PF01729"/>
    </source>
</evidence>
<accession>A0A523BF77</accession>
<organism evidence="11 13">
    <name type="scientific">Thermoproteota archaeon</name>
    <dbReference type="NCBI Taxonomy" id="2056631"/>
    <lineage>
        <taxon>Archaea</taxon>
        <taxon>Thermoproteota</taxon>
    </lineage>
</organism>
<name>A0A523BF77_9CREN</name>
<evidence type="ECO:0000256" key="5">
    <source>
        <dbReference type="ARBA" id="ARBA00022642"/>
    </source>
</evidence>
<reference evidence="10 12" key="2">
    <citation type="journal article" date="2019" name="Nat. Microbiol.">
        <title>Wide diversity of methane and short-chain alkane metabolisms in uncultured archaea.</title>
        <authorList>
            <person name="Borrel G."/>
            <person name="Adam P.S."/>
            <person name="McKay L.J."/>
            <person name="Chen L.X."/>
            <person name="Sierra-Garcia I.N."/>
            <person name="Sieber C.M."/>
            <person name="Letourneur Q."/>
            <person name="Ghozlane A."/>
            <person name="Andersen G.L."/>
            <person name="Li W.J."/>
            <person name="Hallam S.J."/>
            <person name="Muyzer G."/>
            <person name="de Oliveira V.M."/>
            <person name="Inskeep W.P."/>
            <person name="Banfield J.F."/>
            <person name="Gribaldo S."/>
        </authorList>
    </citation>
    <scope>NUCLEOTIDE SEQUENCE [LARGE SCALE GENOMIC DNA]</scope>
    <source>
        <strain evidence="10">Verst-YHS</strain>
    </source>
</reference>
<protein>
    <recommendedName>
        <fullName evidence="2">nicotinate phosphoribosyltransferase</fullName>
        <ecNumber evidence="2">6.3.4.21</ecNumber>
    </recommendedName>
</protein>
<dbReference type="EC" id="6.3.4.21" evidence="2"/>
<sequence>MRRFHIANDEEIKSGLTSDIYYIRTKEILEKKNMDKEVTAEITTGKLPRNWKWAVFCGLEELLYLYEGIPVDVYSIPEGTIFTSKDIEGIRIPLVEIIGKYTNFVSIETATLGFLCQASGVATAAARVRKAAKNKEVFAFGIRRMHPGISPMLDRAAYIGGFNGVSGILGAKIIGEKPVGTMPHPLILIFGDQVSAWKAFDEVIDPSVPRIVLVDTLWDEKYEAIMAAENLRDKLYGIRLDTPGSRKGDLLEIIKEVRWELDIRGYKHVKIYVSGGLDDEIVAELANGPVDGFGVGTYVSNAPTIDFSMDIVEVEGRPVAKRGKYSGRKKAWRCENCYRWKVTLFDQNIDKCPLCGGEMVPMLKKYIEKGKIIEDIKKPKEIREYVLKQLEYYTLE</sequence>
<evidence type="ECO:0000256" key="3">
    <source>
        <dbReference type="ARBA" id="ARBA00022553"/>
    </source>
</evidence>
<dbReference type="CDD" id="cd01571">
    <property type="entry name" value="NAPRTase_B"/>
    <property type="match status" value="1"/>
</dbReference>
<dbReference type="PANTHER" id="PTHR43202">
    <property type="entry name" value="NICOTINATE-NUCLEOTIDE PYROPHOSPHORYLASE"/>
    <property type="match status" value="1"/>
</dbReference>
<dbReference type="Gene3D" id="3.90.1170.20">
    <property type="entry name" value="Quinolinate phosphoribosyl transferase, N-terminal domain"/>
    <property type="match status" value="1"/>
</dbReference>
<proteinExistence type="predicted"/>
<gene>
    <name evidence="11" type="ORF">DSO09_02080</name>
    <name evidence="10" type="ORF">EF809_02420</name>
</gene>
<evidence type="ECO:0000256" key="6">
    <source>
        <dbReference type="ARBA" id="ARBA00022679"/>
    </source>
</evidence>
<evidence type="ECO:0000259" key="9">
    <source>
        <dbReference type="Pfam" id="PF02749"/>
    </source>
</evidence>
<dbReference type="GO" id="GO:0004516">
    <property type="term" value="F:nicotinate phosphoribosyltransferase activity"/>
    <property type="evidence" value="ECO:0007669"/>
    <property type="project" value="UniProtKB-EC"/>
</dbReference>
<evidence type="ECO:0000313" key="12">
    <source>
        <dbReference type="Proteomes" id="UP000316080"/>
    </source>
</evidence>
<dbReference type="Proteomes" id="UP000316080">
    <property type="component" value="Unassembled WGS sequence"/>
</dbReference>
<keyword evidence="5" id="KW-0662">Pyridine nucleotide biosynthesis</keyword>
<keyword evidence="11" id="KW-0328">Glycosyltransferase</keyword>
<dbReference type="InterPro" id="IPR022412">
    <property type="entry name" value="Quinolinate_PRibosylTrfase_N"/>
</dbReference>
<comment type="pathway">
    <text evidence="1">Cofactor biosynthesis; NAD(+) biosynthesis; nicotinate D-ribonucleotide from nicotinate: step 1/1.</text>
</comment>
<dbReference type="InterPro" id="IPR053190">
    <property type="entry name" value="NAPRTase-like"/>
</dbReference>
<dbReference type="EMBL" id="QNVI01000023">
    <property type="protein sequence ID" value="TDA39597.1"/>
    <property type="molecule type" value="Genomic_DNA"/>
</dbReference>
<dbReference type="GO" id="GO:0009435">
    <property type="term" value="P:NAD+ biosynthetic process"/>
    <property type="evidence" value="ECO:0007669"/>
    <property type="project" value="UniProtKB-UniPathway"/>
</dbReference>
<dbReference type="SUPFAM" id="SSF54675">
    <property type="entry name" value="Nicotinate/Quinolinate PRTase N-terminal domain-like"/>
    <property type="match status" value="1"/>
</dbReference>
<dbReference type="AlphaFoldDB" id="A0A523BF77"/>
<keyword evidence="6 11" id="KW-0808">Transferase</keyword>
<comment type="caution">
    <text evidence="11">The sequence shown here is derived from an EMBL/GenBank/DDBJ whole genome shotgun (WGS) entry which is preliminary data.</text>
</comment>
<dbReference type="PANTHER" id="PTHR43202:SF1">
    <property type="entry name" value="NICOTINATE PHOSPHORIBOSYLTRANSFERASE"/>
    <property type="match status" value="1"/>
</dbReference>
<dbReference type="Gene3D" id="3.20.20.70">
    <property type="entry name" value="Aldolase class I"/>
    <property type="match status" value="1"/>
</dbReference>
<dbReference type="InterPro" id="IPR007229">
    <property type="entry name" value="Nic_PRibTrfase-Fam"/>
</dbReference>
<evidence type="ECO:0000313" key="10">
    <source>
        <dbReference type="EMBL" id="RZN56630.1"/>
    </source>
</evidence>
<dbReference type="InterPro" id="IPR036068">
    <property type="entry name" value="Nicotinate_pribotase-like_C"/>
</dbReference>
<dbReference type="NCBIfam" id="NF006415">
    <property type="entry name" value="PRK08662.1"/>
    <property type="match status" value="1"/>
</dbReference>
<evidence type="ECO:0000313" key="13">
    <source>
        <dbReference type="Proteomes" id="UP000317265"/>
    </source>
</evidence>
<dbReference type="InterPro" id="IPR002638">
    <property type="entry name" value="Quinolinate_PRibosylTrfase_C"/>
</dbReference>
<keyword evidence="3" id="KW-0597">Phosphoprotein</keyword>
<dbReference type="Pfam" id="PF02749">
    <property type="entry name" value="QRPTase_N"/>
    <property type="match status" value="1"/>
</dbReference>
<evidence type="ECO:0000256" key="1">
    <source>
        <dbReference type="ARBA" id="ARBA00004952"/>
    </source>
</evidence>
<evidence type="ECO:0000256" key="7">
    <source>
        <dbReference type="ARBA" id="ARBA00048668"/>
    </source>
</evidence>
<dbReference type="InterPro" id="IPR035809">
    <property type="entry name" value="NAPRTase_arc-type"/>
</dbReference>
<feature type="domain" description="Quinolinate phosphoribosyl transferase N-terminal" evidence="9">
    <location>
        <begin position="19"/>
        <end position="119"/>
    </location>
</feature>
<feature type="domain" description="Quinolinate phosphoribosyl transferase C-terminal" evidence="8">
    <location>
        <begin position="121"/>
        <end position="310"/>
    </location>
</feature>
<comment type="catalytic activity">
    <reaction evidence="7">
        <text>5-phospho-alpha-D-ribose 1-diphosphate + nicotinate + ATP + H2O = nicotinate beta-D-ribonucleotide + ADP + phosphate + diphosphate</text>
        <dbReference type="Rhea" id="RHEA:36163"/>
        <dbReference type="ChEBI" id="CHEBI:15377"/>
        <dbReference type="ChEBI" id="CHEBI:30616"/>
        <dbReference type="ChEBI" id="CHEBI:32544"/>
        <dbReference type="ChEBI" id="CHEBI:33019"/>
        <dbReference type="ChEBI" id="CHEBI:43474"/>
        <dbReference type="ChEBI" id="CHEBI:57502"/>
        <dbReference type="ChEBI" id="CHEBI:58017"/>
        <dbReference type="ChEBI" id="CHEBI:456216"/>
        <dbReference type="EC" id="6.3.4.21"/>
    </reaction>
</comment>
<evidence type="ECO:0000313" key="11">
    <source>
        <dbReference type="EMBL" id="TDA39597.1"/>
    </source>
</evidence>
<dbReference type="Proteomes" id="UP000317265">
    <property type="component" value="Unassembled WGS sequence"/>
</dbReference>
<dbReference type="UniPathway" id="UPA00253">
    <property type="reaction ID" value="UER00457"/>
</dbReference>
<dbReference type="InterPro" id="IPR037128">
    <property type="entry name" value="Quinolinate_PRibosylTase_N_sf"/>
</dbReference>
<dbReference type="GO" id="GO:0004514">
    <property type="term" value="F:nicotinate-nucleotide diphosphorylase (carboxylating) activity"/>
    <property type="evidence" value="ECO:0007669"/>
    <property type="project" value="InterPro"/>
</dbReference>
<dbReference type="InterPro" id="IPR013785">
    <property type="entry name" value="Aldolase_TIM"/>
</dbReference>
<reference evidence="11 13" key="1">
    <citation type="journal article" date="2019" name="Nat. Microbiol.">
        <title>Expanding anaerobic alkane metabolism in the domain of Archaea.</title>
        <authorList>
            <person name="Wang Y."/>
            <person name="Wegener G."/>
            <person name="Hou J."/>
            <person name="Wang F."/>
            <person name="Xiao X."/>
        </authorList>
    </citation>
    <scope>NUCLEOTIDE SEQUENCE [LARGE SCALE GENOMIC DNA]</scope>
    <source>
        <strain evidence="11">WYZ-LMO11</strain>
    </source>
</reference>
<evidence type="ECO:0000256" key="4">
    <source>
        <dbReference type="ARBA" id="ARBA00022598"/>
    </source>
</evidence>